<dbReference type="InterPro" id="IPR001623">
    <property type="entry name" value="DnaJ_domain"/>
</dbReference>
<protein>
    <submittedName>
        <fullName evidence="5">DnaJ domain-containing protein</fullName>
    </submittedName>
</protein>
<dbReference type="SUPFAM" id="SSF49493">
    <property type="entry name" value="HSP40/DnaJ peptide-binding domain"/>
    <property type="match status" value="2"/>
</dbReference>
<dbReference type="PROSITE" id="PS00636">
    <property type="entry name" value="DNAJ_1"/>
    <property type="match status" value="1"/>
</dbReference>
<evidence type="ECO:0000256" key="2">
    <source>
        <dbReference type="ARBA" id="ARBA00023016"/>
    </source>
</evidence>
<dbReference type="PANTHER" id="PTHR43096:SF54">
    <property type="entry name" value="CHAPERONE PROTEIN DNAJ 1"/>
    <property type="match status" value="1"/>
</dbReference>
<dbReference type="EMBL" id="CP097160">
    <property type="protein sequence ID" value="UQN14694.1"/>
    <property type="molecule type" value="Genomic_DNA"/>
</dbReference>
<dbReference type="InterPro" id="IPR036869">
    <property type="entry name" value="J_dom_sf"/>
</dbReference>
<dbReference type="SMART" id="SM00271">
    <property type="entry name" value="DnaJ"/>
    <property type="match status" value="1"/>
</dbReference>
<dbReference type="CDD" id="cd10747">
    <property type="entry name" value="DnaJ_C"/>
    <property type="match status" value="1"/>
</dbReference>
<name>A0ABY4MWD4_9MICO</name>
<feature type="domain" description="J" evidence="4">
    <location>
        <begin position="10"/>
        <end position="75"/>
    </location>
</feature>
<sequence length="332" mass="35523">MASQDWFEKDFYKTLGVDKDISEADLKKAYRKLARKYHPDSNPGDTAAEDKFKEISEAYDVLSDDKTRKEYDQIRAMGSGARFSAGPGGPGGQPGFDDLFGGLFNQGGGGYSYRGSQGGAGGYEDLFNMFGQGAGAPGGFGGGFRQAGPQRGADQRAQTTLSFMTAFRGDTIDLQAGDGRVITVRIPAGVKDGQKIRLRGKGAQSPNGGEPGDLILEVSVRSHPVFSRDGDNIIVTVPVTFAEAVNGANIEVPTPDGKTVKVRVPAHSPSGKRLRVKERGVPRKRGRGDLLVRIEVAVPKSLNNEQRKALEDFVAASGDEDPRAELMRAARS</sequence>
<accession>A0ABY4MWD4</accession>
<dbReference type="PANTHER" id="PTHR43096">
    <property type="entry name" value="DNAJ HOMOLOG 1, MITOCHONDRIAL-RELATED"/>
    <property type="match status" value="1"/>
</dbReference>
<keyword evidence="2" id="KW-0346">Stress response</keyword>
<dbReference type="PROSITE" id="PS50076">
    <property type="entry name" value="DNAJ_2"/>
    <property type="match status" value="1"/>
</dbReference>
<keyword evidence="1" id="KW-0235">DNA replication</keyword>
<reference evidence="5" key="1">
    <citation type="submission" date="2022-05" db="EMBL/GenBank/DDBJ databases">
        <title>Complete genome sequence of toluene-degrading Gulosibacter sediminis strain ACHW.36C.</title>
        <authorList>
            <person name="Wai A.C."/>
            <person name="Lai G.K."/>
            <person name="Griffin S.D."/>
            <person name="Leung F.C."/>
        </authorList>
    </citation>
    <scope>NUCLEOTIDE SEQUENCE [LARGE SCALE GENOMIC DNA]</scope>
    <source>
        <strain evidence="5">ACHW.36C</strain>
    </source>
</reference>
<dbReference type="CDD" id="cd06257">
    <property type="entry name" value="DnaJ"/>
    <property type="match status" value="1"/>
</dbReference>
<dbReference type="InterPro" id="IPR018253">
    <property type="entry name" value="DnaJ_domain_CS"/>
</dbReference>
<dbReference type="Pfam" id="PF00226">
    <property type="entry name" value="DnaJ"/>
    <property type="match status" value="1"/>
</dbReference>
<evidence type="ECO:0000256" key="3">
    <source>
        <dbReference type="ARBA" id="ARBA00023186"/>
    </source>
</evidence>
<evidence type="ECO:0000313" key="5">
    <source>
        <dbReference type="EMBL" id="UQN14694.1"/>
    </source>
</evidence>
<gene>
    <name evidence="5" type="ORF">M3M28_11725</name>
</gene>
<proteinExistence type="predicted"/>
<dbReference type="Gene3D" id="2.60.260.20">
    <property type="entry name" value="Urease metallochaperone UreE, N-terminal domain"/>
    <property type="match status" value="2"/>
</dbReference>
<dbReference type="InterPro" id="IPR002939">
    <property type="entry name" value="DnaJ_C"/>
</dbReference>
<dbReference type="Pfam" id="PF01556">
    <property type="entry name" value="DnaJ_C"/>
    <property type="match status" value="1"/>
</dbReference>
<dbReference type="Gene3D" id="1.10.287.110">
    <property type="entry name" value="DnaJ domain"/>
    <property type="match status" value="1"/>
</dbReference>
<dbReference type="InterPro" id="IPR008971">
    <property type="entry name" value="HSP40/DnaJ_pept-bd"/>
</dbReference>
<keyword evidence="3" id="KW-0143">Chaperone</keyword>
<evidence type="ECO:0000256" key="1">
    <source>
        <dbReference type="ARBA" id="ARBA00022705"/>
    </source>
</evidence>
<evidence type="ECO:0000259" key="4">
    <source>
        <dbReference type="PROSITE" id="PS50076"/>
    </source>
</evidence>
<dbReference type="SUPFAM" id="SSF46565">
    <property type="entry name" value="Chaperone J-domain"/>
    <property type="match status" value="1"/>
</dbReference>
<dbReference type="PRINTS" id="PR00625">
    <property type="entry name" value="JDOMAIN"/>
</dbReference>
<organism evidence="5">
    <name type="scientific">Gulosibacter sediminis</name>
    <dbReference type="NCBI Taxonomy" id="1729695"/>
    <lineage>
        <taxon>Bacteria</taxon>
        <taxon>Bacillati</taxon>
        <taxon>Actinomycetota</taxon>
        <taxon>Actinomycetes</taxon>
        <taxon>Micrococcales</taxon>
        <taxon>Microbacteriaceae</taxon>
        <taxon>Gulosibacter</taxon>
    </lineage>
</organism>